<gene>
    <name evidence="13" type="primary">mfd</name>
    <name evidence="16" type="ORF">BSR29_08060</name>
</gene>
<proteinExistence type="inferred from homology"/>
<evidence type="ECO:0000256" key="13">
    <source>
        <dbReference type="HAMAP-Rule" id="MF_00969"/>
    </source>
</evidence>
<dbReference type="HAMAP" id="MF_00969">
    <property type="entry name" value="TRCF"/>
    <property type="match status" value="1"/>
</dbReference>
<feature type="domain" description="Helicase C-terminal" evidence="15">
    <location>
        <begin position="855"/>
        <end position="1012"/>
    </location>
</feature>
<keyword evidence="4 13" id="KW-0227">DNA damage</keyword>
<dbReference type="EC" id="3.6.4.-" evidence="13"/>
<evidence type="ECO:0000259" key="15">
    <source>
        <dbReference type="PROSITE" id="PS51194"/>
    </source>
</evidence>
<dbReference type="PANTHER" id="PTHR47964:SF1">
    <property type="entry name" value="ATP-DEPENDENT DNA HELICASE HOMOLOG RECG, CHLOROPLASTIC"/>
    <property type="match status" value="1"/>
</dbReference>
<dbReference type="Proteomes" id="UP000186785">
    <property type="component" value="Unassembled WGS sequence"/>
</dbReference>
<dbReference type="Pfam" id="PF00270">
    <property type="entry name" value="DEAD"/>
    <property type="match status" value="1"/>
</dbReference>
<dbReference type="InterPro" id="IPR011545">
    <property type="entry name" value="DEAD/DEAH_box_helicase_dom"/>
</dbReference>
<evidence type="ECO:0000256" key="7">
    <source>
        <dbReference type="ARBA" id="ARBA00022840"/>
    </source>
</evidence>
<evidence type="ECO:0000259" key="14">
    <source>
        <dbReference type="PROSITE" id="PS51192"/>
    </source>
</evidence>
<dbReference type="Gene3D" id="3.90.1150.50">
    <property type="entry name" value="Transcription-repair-coupling factor, D7 domain"/>
    <property type="match status" value="1"/>
</dbReference>
<keyword evidence="2 13" id="KW-0963">Cytoplasm</keyword>
<dbReference type="Pfam" id="PF02559">
    <property type="entry name" value="CarD_TRCF_RID"/>
    <property type="match status" value="1"/>
</dbReference>
<dbReference type="InterPro" id="IPR037235">
    <property type="entry name" value="TRCF-like_C_D7"/>
</dbReference>
<evidence type="ECO:0000313" key="17">
    <source>
        <dbReference type="Proteomes" id="UP000186785"/>
    </source>
</evidence>
<dbReference type="InterPro" id="IPR027417">
    <property type="entry name" value="P-loop_NTPase"/>
</dbReference>
<dbReference type="GO" id="GO:0005737">
    <property type="term" value="C:cytoplasm"/>
    <property type="evidence" value="ECO:0007669"/>
    <property type="project" value="UniProtKB-SubCell"/>
</dbReference>
<name>A0A1Q5PJT0_9ACTO</name>
<keyword evidence="17" id="KW-1185">Reference proteome</keyword>
<evidence type="ECO:0000256" key="11">
    <source>
        <dbReference type="ARBA" id="ARBA00061399"/>
    </source>
</evidence>
<dbReference type="Gene3D" id="3.30.2060.10">
    <property type="entry name" value="Penicillin-binding protein 1b domain"/>
    <property type="match status" value="1"/>
</dbReference>
<dbReference type="Pfam" id="PF17757">
    <property type="entry name" value="UvrB_inter"/>
    <property type="match status" value="1"/>
</dbReference>
<dbReference type="STRING" id="1921764.BSR28_07355"/>
<dbReference type="EMBL" id="MQSV01000006">
    <property type="protein sequence ID" value="OKL46193.1"/>
    <property type="molecule type" value="Genomic_DNA"/>
</dbReference>
<dbReference type="SMART" id="SM00490">
    <property type="entry name" value="HELICc"/>
    <property type="match status" value="1"/>
</dbReference>
<dbReference type="PROSITE" id="PS51194">
    <property type="entry name" value="HELICASE_CTER"/>
    <property type="match status" value="1"/>
</dbReference>
<dbReference type="OrthoDB" id="9804325at2"/>
<dbReference type="NCBIfam" id="TIGR00580">
    <property type="entry name" value="mfd"/>
    <property type="match status" value="1"/>
</dbReference>
<evidence type="ECO:0000256" key="2">
    <source>
        <dbReference type="ARBA" id="ARBA00022490"/>
    </source>
</evidence>
<evidence type="ECO:0000256" key="3">
    <source>
        <dbReference type="ARBA" id="ARBA00022741"/>
    </source>
</evidence>
<feature type="domain" description="Helicase ATP-binding" evidence="14">
    <location>
        <begin position="676"/>
        <end position="837"/>
    </location>
</feature>
<keyword evidence="9 13" id="KW-0234">DNA repair</keyword>
<evidence type="ECO:0000256" key="12">
    <source>
        <dbReference type="ARBA" id="ARBA00070128"/>
    </source>
</evidence>
<dbReference type="InterPro" id="IPR047112">
    <property type="entry name" value="RecG/Mfd"/>
</dbReference>
<dbReference type="RefSeq" id="WP_073709788.1">
    <property type="nucleotide sequence ID" value="NZ_MQSV01000006.1"/>
</dbReference>
<organism evidence="16 17">
    <name type="scientific">Boudabousia liubingyangii</name>
    <dbReference type="NCBI Taxonomy" id="1921764"/>
    <lineage>
        <taxon>Bacteria</taxon>
        <taxon>Bacillati</taxon>
        <taxon>Actinomycetota</taxon>
        <taxon>Actinomycetes</taxon>
        <taxon>Actinomycetales</taxon>
        <taxon>Actinomycetaceae</taxon>
        <taxon>Boudabousia</taxon>
    </lineage>
</organism>
<dbReference type="PANTHER" id="PTHR47964">
    <property type="entry name" value="ATP-DEPENDENT DNA HELICASE HOMOLOG RECG, CHLOROPLASTIC"/>
    <property type="match status" value="1"/>
</dbReference>
<comment type="caution">
    <text evidence="16">The sequence shown here is derived from an EMBL/GenBank/DDBJ whole genome shotgun (WGS) entry which is preliminary data.</text>
</comment>
<dbReference type="Pfam" id="PF03461">
    <property type="entry name" value="TRCF"/>
    <property type="match status" value="1"/>
</dbReference>
<evidence type="ECO:0000313" key="16">
    <source>
        <dbReference type="EMBL" id="OKL46193.1"/>
    </source>
</evidence>
<protein>
    <recommendedName>
        <fullName evidence="12 13">Transcription-repair-coupling factor</fullName>
        <shortName evidence="13">TRCF</shortName>
        <ecNumber evidence="13">3.6.4.-</ecNumber>
    </recommendedName>
</protein>
<evidence type="ECO:0000256" key="6">
    <source>
        <dbReference type="ARBA" id="ARBA00022806"/>
    </source>
</evidence>
<dbReference type="GO" id="GO:0003684">
    <property type="term" value="F:damaged DNA binding"/>
    <property type="evidence" value="ECO:0007669"/>
    <property type="project" value="InterPro"/>
</dbReference>
<comment type="function">
    <text evidence="13">Couples transcription and DNA repair by recognizing RNA polymerase (RNAP) stalled at DNA lesions. Mediates ATP-dependent release of RNAP and its truncated transcript from the DNA, and recruitment of nucleotide excision repair machinery to the damaged site.</text>
</comment>
<dbReference type="InterPro" id="IPR041471">
    <property type="entry name" value="UvrB_inter"/>
</dbReference>
<keyword evidence="8 13" id="KW-0238">DNA-binding</keyword>
<dbReference type="InterPro" id="IPR003711">
    <property type="entry name" value="CarD-like/TRCF_RID"/>
</dbReference>
<dbReference type="Gene3D" id="3.40.50.11180">
    <property type="match status" value="1"/>
</dbReference>
<dbReference type="GO" id="GO:0006355">
    <property type="term" value="P:regulation of DNA-templated transcription"/>
    <property type="evidence" value="ECO:0007669"/>
    <property type="project" value="UniProtKB-UniRule"/>
</dbReference>
<dbReference type="GO" id="GO:0005524">
    <property type="term" value="F:ATP binding"/>
    <property type="evidence" value="ECO:0007669"/>
    <property type="project" value="UniProtKB-UniRule"/>
</dbReference>
<comment type="similarity">
    <text evidence="10 13">In the N-terminal section; belongs to the UvrB family.</text>
</comment>
<keyword evidence="3 13" id="KW-0547">Nucleotide-binding</keyword>
<dbReference type="AlphaFoldDB" id="A0A1Q5PJT0"/>
<accession>A0A1Q5PJT0</accession>
<reference evidence="16 17" key="1">
    <citation type="submission" date="2016-11" db="EMBL/GenBank/DDBJ databases">
        <title>Actinomyces gypaetusis sp. nov. isolated from the vulture Gypaetus barbatus in Qinghai Tibet Plateau China.</title>
        <authorList>
            <person name="Meng X."/>
        </authorList>
    </citation>
    <scope>NUCLEOTIDE SEQUENCE [LARGE SCALE GENOMIC DNA]</scope>
    <source>
        <strain evidence="16 17">VUL4_2</strain>
    </source>
</reference>
<evidence type="ECO:0000256" key="4">
    <source>
        <dbReference type="ARBA" id="ARBA00022763"/>
    </source>
</evidence>
<dbReference type="SUPFAM" id="SSF143517">
    <property type="entry name" value="TRCF domain-like"/>
    <property type="match status" value="1"/>
</dbReference>
<dbReference type="SMART" id="SM01058">
    <property type="entry name" value="CarD_TRCF"/>
    <property type="match status" value="1"/>
</dbReference>
<evidence type="ECO:0000256" key="9">
    <source>
        <dbReference type="ARBA" id="ARBA00023204"/>
    </source>
</evidence>
<dbReference type="InterPro" id="IPR014001">
    <property type="entry name" value="Helicase_ATP-bd"/>
</dbReference>
<evidence type="ECO:0000256" key="8">
    <source>
        <dbReference type="ARBA" id="ARBA00023125"/>
    </source>
</evidence>
<keyword evidence="6" id="KW-0347">Helicase</keyword>
<dbReference type="SUPFAM" id="SSF141259">
    <property type="entry name" value="CarD-like"/>
    <property type="match status" value="1"/>
</dbReference>
<evidence type="ECO:0000256" key="10">
    <source>
        <dbReference type="ARBA" id="ARBA00061104"/>
    </source>
</evidence>
<sequence length="1209" mass="132387">MKLLGLLDFLLEDEQFAQALNLGQPGQPAGTVIAPEGLWPALTAGVSGRRDLTVVVLPSGRQAEEFAQMLEAYTSGVSILPSWETLPHERLSPRVDTMAQRAAIFRRLTHPDATDPYGAMPKVLVTSARAWLQPVLADIAQVEPVRLKVGDSYDFEALIERLAQLGYERAELVTGRGQFAVRGGLVDIFPPLEDQPLRLEFFGDEVDEIRYFSLSDQLTTGMATDGLWAGPVKELLLTSEVQKRAEAAIPAYPALAEMLEQVSQGAYVQGMEALAPLLNDSLTPFWDLLPGGTQLLLCDPEKIVSRCVDLVATTEEFLAAAWDNAAEGGKVPAQWRAATYATLDASRKAAEAAGFGWLAVPPFSGGGELAAGSDLEQMSAEVDLGALDEETSASFAYFLDPGETTLNLHARDVNPYHGDLPGAIKDLKQLLSQDWTLLVTTQGAGSSQRLGEVFSEGSLPARVLKSSPAAFNDPVVYLLPGLVGPGFVLERARLAVMSEQDFTGRRGVATAQRKRPARRAKQQTLDPLALKAGDYIVHEQHGVGRFVEMVSRTTGRGANQVTRDYLVVEYASSKRGHPNDRLFVPTDSLDRVSKYSGGDAPTLNKMGGADWEKTKSKARKAVKEIAAELVRLYAARTASPGFAFSPDTPWQQELEDAFPYPETPDQLVTIAEVKADMEKPYPMDRLLCGDVGYGKTEVAVRAAFKAVQDGKQVAVLCPTTLLAQQHLETFTQRFMGFPVRVESLSRFSTPAQAQKVKDDLLTGKIDVVIGTHSLVTGQVRFKDLGLVIIDEEQRFGVEHKETLKQIRANVDVLAMSATPIPRTLEMAVTGIREMSMLQTPPEERHPVLTYVGRWQDKQMVAAIKRELMRDGQVFFVHNRVEDIDRLAAKIQDLVPQARVAVAHGKMNEHQLEKVIVDFWNREFDVLVCTTIVETGLDISNANTLIVDRADAMGLSQLHQLRGRVGRSRERAYAYFFYPENKVLTSTAHERLRTIATHSDLGAGMAVAMKDLEIRGAGNLLGGQQSGHIAGVGFDLYVRMVAEAVADFRGQKVESSRPEVKVELSVDAHIPPTYIPGEALRLETYAKIAAAKRPQELDSVREELLDRYGAIPKVVERLFALATLRQLLAEKGIAEVVTQGKYLRFSPVQLGAAQSARLQRLHPGSVQKAAVRQVLIPAPTTAKVGGKPVTDEALIEWIESVVVNILAWEG</sequence>
<evidence type="ECO:0000256" key="1">
    <source>
        <dbReference type="ARBA" id="ARBA00004496"/>
    </source>
</evidence>
<dbReference type="GO" id="GO:0016787">
    <property type="term" value="F:hydrolase activity"/>
    <property type="evidence" value="ECO:0007669"/>
    <property type="project" value="UniProtKB-KW"/>
</dbReference>
<dbReference type="SMART" id="SM00487">
    <property type="entry name" value="DEXDc"/>
    <property type="match status" value="1"/>
</dbReference>
<dbReference type="Gene3D" id="2.40.10.170">
    <property type="match status" value="1"/>
</dbReference>
<dbReference type="CDD" id="cd17991">
    <property type="entry name" value="DEXHc_TRCF"/>
    <property type="match status" value="1"/>
</dbReference>
<dbReference type="InterPro" id="IPR005118">
    <property type="entry name" value="TRCF_C"/>
</dbReference>
<dbReference type="PROSITE" id="PS51192">
    <property type="entry name" value="HELICASE_ATP_BIND_1"/>
    <property type="match status" value="1"/>
</dbReference>
<dbReference type="InterPro" id="IPR036101">
    <property type="entry name" value="CarD-like/TRCF_RID_sf"/>
</dbReference>
<comment type="similarity">
    <text evidence="11 13">In the C-terminal section; belongs to the helicase family. RecG subfamily.</text>
</comment>
<dbReference type="InterPro" id="IPR001650">
    <property type="entry name" value="Helicase_C-like"/>
</dbReference>
<evidence type="ECO:0000256" key="5">
    <source>
        <dbReference type="ARBA" id="ARBA00022801"/>
    </source>
</evidence>
<dbReference type="Pfam" id="PF00271">
    <property type="entry name" value="Helicase_C"/>
    <property type="match status" value="1"/>
</dbReference>
<dbReference type="InterPro" id="IPR004576">
    <property type="entry name" value="Mfd"/>
</dbReference>
<dbReference type="SMART" id="SM00982">
    <property type="entry name" value="TRCF"/>
    <property type="match status" value="1"/>
</dbReference>
<comment type="subcellular location">
    <subcellularLocation>
        <location evidence="1 13">Cytoplasm</location>
    </subcellularLocation>
</comment>
<keyword evidence="5 13" id="KW-0378">Hydrolase</keyword>
<dbReference type="GO" id="GO:0003678">
    <property type="term" value="F:DNA helicase activity"/>
    <property type="evidence" value="ECO:0007669"/>
    <property type="project" value="TreeGrafter"/>
</dbReference>
<dbReference type="SUPFAM" id="SSF52540">
    <property type="entry name" value="P-loop containing nucleoside triphosphate hydrolases"/>
    <property type="match status" value="4"/>
</dbReference>
<dbReference type="Gene3D" id="3.40.50.300">
    <property type="entry name" value="P-loop containing nucleotide triphosphate hydrolases"/>
    <property type="match status" value="2"/>
</dbReference>
<keyword evidence="7 13" id="KW-0067">ATP-binding</keyword>
<dbReference type="GO" id="GO:0000716">
    <property type="term" value="P:transcription-coupled nucleotide-excision repair, DNA damage recognition"/>
    <property type="evidence" value="ECO:0007669"/>
    <property type="project" value="UniProtKB-UniRule"/>
</dbReference>
<dbReference type="FunFam" id="3.40.50.300:FF:000546">
    <property type="entry name" value="Transcription-repair-coupling factor"/>
    <property type="match status" value="1"/>
</dbReference>
<dbReference type="FunFam" id="3.40.50.300:FF:000300">
    <property type="entry name" value="Transcription-repair-coupling factor"/>
    <property type="match status" value="1"/>
</dbReference>